<dbReference type="InterPro" id="IPR040344">
    <property type="entry name" value="At3g17950-like"/>
</dbReference>
<dbReference type="PANTHER" id="PTHR33544">
    <property type="entry name" value="DUF4005 DOMAIN-CONTAINING PROTEIN-RELATED"/>
    <property type="match status" value="1"/>
</dbReference>
<accession>A0A7N0UKA4</accession>
<proteinExistence type="predicted"/>
<dbReference type="EnsemblPlants" id="Kaladp0071s0281.1.v1.1">
    <property type="protein sequence ID" value="Kaladp0071s0281.1.v1.1"/>
    <property type="gene ID" value="Kaladp0071s0281.v1.1"/>
</dbReference>
<dbReference type="Proteomes" id="UP000594263">
    <property type="component" value="Unplaced"/>
</dbReference>
<name>A0A7N0UKA4_KALFE</name>
<reference evidence="1" key="1">
    <citation type="submission" date="2021-01" db="UniProtKB">
        <authorList>
            <consortium name="EnsemblPlants"/>
        </authorList>
    </citation>
    <scope>IDENTIFICATION</scope>
</reference>
<evidence type="ECO:0000313" key="1">
    <source>
        <dbReference type="EnsemblPlants" id="Kaladp0071s0281.1.v1.1"/>
    </source>
</evidence>
<keyword evidence="2" id="KW-1185">Reference proteome</keyword>
<dbReference type="OMA" id="IESSHRH"/>
<dbReference type="PANTHER" id="PTHR33544:SF5">
    <property type="entry name" value="DUF4005 DOMAIN-CONTAINING PROTEIN"/>
    <property type="match status" value="1"/>
</dbReference>
<dbReference type="AlphaFoldDB" id="A0A7N0UKA4"/>
<dbReference type="Gramene" id="Kaladp0071s0281.1.v1.1">
    <property type="protein sequence ID" value="Kaladp0071s0281.1.v1.1"/>
    <property type="gene ID" value="Kaladp0071s0281.v1.1"/>
</dbReference>
<evidence type="ECO:0000313" key="2">
    <source>
        <dbReference type="Proteomes" id="UP000594263"/>
    </source>
</evidence>
<protein>
    <submittedName>
        <fullName evidence="1">Uncharacterized protein</fullName>
    </submittedName>
</protein>
<sequence>MESQEEGGWPLGLQPLNNAVGSISFRTTLLTASPTSSAASSSSDLDTESTGSFFHDRSITLGSLMGVRSILELPKRSVRGGHRAENLLLTRHSNNNNQKLKLANTRISLFSFFCSKTKSIQVIESSHRHIGNSSSNIIAASLGHQLRTERRAAAVAVVTNEHVPSPVLYGPEEIEMGRPSSETNSLFVNGLVAPPPPPPPARTCSGSVSSDRAHAVARNMRCRCGAFPRIPRLVLPCMCMCGGHVQHPPPRS</sequence>
<organism evidence="1 2">
    <name type="scientific">Kalanchoe fedtschenkoi</name>
    <name type="common">Lavender scallops</name>
    <name type="synonym">South American air plant</name>
    <dbReference type="NCBI Taxonomy" id="63787"/>
    <lineage>
        <taxon>Eukaryota</taxon>
        <taxon>Viridiplantae</taxon>
        <taxon>Streptophyta</taxon>
        <taxon>Embryophyta</taxon>
        <taxon>Tracheophyta</taxon>
        <taxon>Spermatophyta</taxon>
        <taxon>Magnoliopsida</taxon>
        <taxon>eudicotyledons</taxon>
        <taxon>Gunneridae</taxon>
        <taxon>Pentapetalae</taxon>
        <taxon>Saxifragales</taxon>
        <taxon>Crassulaceae</taxon>
        <taxon>Kalanchoe</taxon>
    </lineage>
</organism>